<keyword evidence="2" id="KW-0418">Kinase</keyword>
<accession>A0A1I3ZQL4</accession>
<dbReference type="CDD" id="cd00075">
    <property type="entry name" value="HATPase"/>
    <property type="match status" value="1"/>
</dbReference>
<dbReference type="InterPro" id="IPR036890">
    <property type="entry name" value="HATPase_C_sf"/>
</dbReference>
<organism evidence="2 3">
    <name type="scientific">Neomesorhizobium albiziae</name>
    <dbReference type="NCBI Taxonomy" id="335020"/>
    <lineage>
        <taxon>Bacteria</taxon>
        <taxon>Pseudomonadati</taxon>
        <taxon>Pseudomonadota</taxon>
        <taxon>Alphaproteobacteria</taxon>
        <taxon>Hyphomicrobiales</taxon>
        <taxon>Phyllobacteriaceae</taxon>
        <taxon>Neomesorhizobium</taxon>
    </lineage>
</organism>
<dbReference type="EMBL" id="FOSL01000006">
    <property type="protein sequence ID" value="SFK46385.1"/>
    <property type="molecule type" value="Genomic_DNA"/>
</dbReference>
<keyword evidence="2" id="KW-0808">Transferase</keyword>
<evidence type="ECO:0000313" key="3">
    <source>
        <dbReference type="Proteomes" id="UP000323300"/>
    </source>
</evidence>
<dbReference type="AlphaFoldDB" id="A0A1I3ZQL4"/>
<dbReference type="InterPro" id="IPR003594">
    <property type="entry name" value="HATPase_dom"/>
</dbReference>
<dbReference type="Gene3D" id="3.30.565.10">
    <property type="entry name" value="Histidine kinase-like ATPase, C-terminal domain"/>
    <property type="match status" value="1"/>
</dbReference>
<dbReference type="Pfam" id="PF02518">
    <property type="entry name" value="HATPase_c"/>
    <property type="match status" value="1"/>
</dbReference>
<dbReference type="GO" id="GO:0016301">
    <property type="term" value="F:kinase activity"/>
    <property type="evidence" value="ECO:0007669"/>
    <property type="project" value="UniProtKB-KW"/>
</dbReference>
<dbReference type="SUPFAM" id="SSF55874">
    <property type="entry name" value="ATPase domain of HSP90 chaperone/DNA topoisomerase II/histidine kinase"/>
    <property type="match status" value="1"/>
</dbReference>
<name>A0A1I3ZQL4_9HYPH</name>
<feature type="domain" description="Histidine kinase/HSP90-like ATPase" evidence="1">
    <location>
        <begin position="18"/>
        <end position="76"/>
    </location>
</feature>
<proteinExistence type="predicted"/>
<keyword evidence="3" id="KW-1185">Reference proteome</keyword>
<dbReference type="OrthoDB" id="9809766at2"/>
<reference evidence="2 3" key="1">
    <citation type="submission" date="2016-10" db="EMBL/GenBank/DDBJ databases">
        <authorList>
            <person name="Varghese N."/>
            <person name="Submissions S."/>
        </authorList>
    </citation>
    <scope>NUCLEOTIDE SEQUENCE [LARGE SCALE GENOMIC DNA]</scope>
    <source>
        <strain evidence="2 3">DSM 21822</strain>
    </source>
</reference>
<protein>
    <submittedName>
        <fullName evidence="2">Histidine kinase-, DNA gyrase B-, and HSP90-like ATPase</fullName>
    </submittedName>
</protein>
<gene>
    <name evidence="2" type="ORF">SAMN04488498_106260</name>
</gene>
<evidence type="ECO:0000313" key="2">
    <source>
        <dbReference type="EMBL" id="SFK46385.1"/>
    </source>
</evidence>
<evidence type="ECO:0000259" key="1">
    <source>
        <dbReference type="Pfam" id="PF02518"/>
    </source>
</evidence>
<sequence>MTVMSRSITLIDELPARTRIRQALLAVLDNARRYAPQSTIRVEICAVGLTGVIRCSDTGPGLPAGMHEKVFERFWGR</sequence>
<dbReference type="Proteomes" id="UP000323300">
    <property type="component" value="Unassembled WGS sequence"/>
</dbReference>